<dbReference type="EMBL" id="CM039426">
    <property type="protein sequence ID" value="KAI4357160.1"/>
    <property type="molecule type" value="Genomic_DNA"/>
</dbReference>
<keyword evidence="2" id="KW-1185">Reference proteome</keyword>
<reference evidence="1 2" key="1">
    <citation type="journal article" date="2022" name="DNA Res.">
        <title>Chromosomal-level genome assembly of the orchid tree Bauhinia variegata (Leguminosae; Cercidoideae) supports the allotetraploid origin hypothesis of Bauhinia.</title>
        <authorList>
            <person name="Zhong Y."/>
            <person name="Chen Y."/>
            <person name="Zheng D."/>
            <person name="Pang J."/>
            <person name="Liu Y."/>
            <person name="Luo S."/>
            <person name="Meng S."/>
            <person name="Qian L."/>
            <person name="Wei D."/>
            <person name="Dai S."/>
            <person name="Zhou R."/>
        </authorList>
    </citation>
    <scope>NUCLEOTIDE SEQUENCE [LARGE SCALE GENOMIC DNA]</scope>
    <source>
        <strain evidence="1">BV-YZ2020</strain>
    </source>
</reference>
<protein>
    <submittedName>
        <fullName evidence="1">Uncharacterized protein</fullName>
    </submittedName>
</protein>
<comment type="caution">
    <text evidence="1">The sequence shown here is derived from an EMBL/GenBank/DDBJ whole genome shotgun (WGS) entry which is preliminary data.</text>
</comment>
<organism evidence="1 2">
    <name type="scientific">Bauhinia variegata</name>
    <name type="common">Purple orchid tree</name>
    <name type="synonym">Phanera variegata</name>
    <dbReference type="NCBI Taxonomy" id="167791"/>
    <lineage>
        <taxon>Eukaryota</taxon>
        <taxon>Viridiplantae</taxon>
        <taxon>Streptophyta</taxon>
        <taxon>Embryophyta</taxon>
        <taxon>Tracheophyta</taxon>
        <taxon>Spermatophyta</taxon>
        <taxon>Magnoliopsida</taxon>
        <taxon>eudicotyledons</taxon>
        <taxon>Gunneridae</taxon>
        <taxon>Pentapetalae</taxon>
        <taxon>rosids</taxon>
        <taxon>fabids</taxon>
        <taxon>Fabales</taxon>
        <taxon>Fabaceae</taxon>
        <taxon>Cercidoideae</taxon>
        <taxon>Cercideae</taxon>
        <taxon>Bauhiniinae</taxon>
        <taxon>Bauhinia</taxon>
    </lineage>
</organism>
<sequence length="157" mass="18373">MYSFMVTGFSNCCEHLNERRIEESKGKKVETLETNLLQKTPSSITEGDNNSGFWKHNMKISEESKKQVLPFYFVKAWPKDTSSRPKIKDSIRLFEEEEQHHFHKSEKIRKKMFDRDQMISKLRELNNYVHSRQGEVSRIKAFTSGTVSSSGQNLPPK</sequence>
<dbReference type="Proteomes" id="UP000828941">
    <property type="component" value="Chromosome 1"/>
</dbReference>
<proteinExistence type="predicted"/>
<name>A0ACB9Q855_BAUVA</name>
<accession>A0ACB9Q855</accession>
<evidence type="ECO:0000313" key="1">
    <source>
        <dbReference type="EMBL" id="KAI4357160.1"/>
    </source>
</evidence>
<gene>
    <name evidence="1" type="ORF">L6164_001127</name>
</gene>
<evidence type="ECO:0000313" key="2">
    <source>
        <dbReference type="Proteomes" id="UP000828941"/>
    </source>
</evidence>